<dbReference type="PANTHER" id="PTHR37827:SF1">
    <property type="entry name" value="HNH DOMAIN-CONTAINING PROTEIN"/>
    <property type="match status" value="1"/>
</dbReference>
<comment type="caution">
    <text evidence="1">The sequence shown here is derived from an EMBL/GenBank/DDBJ whole genome shotgun (WGS) entry which is preliminary data.</text>
</comment>
<name>A0A2T6CET3_9RHOB</name>
<evidence type="ECO:0000313" key="2">
    <source>
        <dbReference type="Proteomes" id="UP000244092"/>
    </source>
</evidence>
<gene>
    <name evidence="1" type="ORF">C8N31_105212</name>
</gene>
<organism evidence="1 2">
    <name type="scientific">Sulfitobacter mediterraneus</name>
    <dbReference type="NCBI Taxonomy" id="83219"/>
    <lineage>
        <taxon>Bacteria</taxon>
        <taxon>Pseudomonadati</taxon>
        <taxon>Pseudomonadota</taxon>
        <taxon>Alphaproteobacteria</taxon>
        <taxon>Rhodobacterales</taxon>
        <taxon>Roseobacteraceae</taxon>
        <taxon>Sulfitobacter</taxon>
    </lineage>
</organism>
<dbReference type="OrthoDB" id="7667044at2"/>
<evidence type="ECO:0008006" key="3">
    <source>
        <dbReference type="Google" id="ProtNLM"/>
    </source>
</evidence>
<reference evidence="1 2" key="1">
    <citation type="submission" date="2018-04" db="EMBL/GenBank/DDBJ databases">
        <title>Genomic Encyclopedia of Archaeal and Bacterial Type Strains, Phase II (KMG-II): from individual species to whole genera.</title>
        <authorList>
            <person name="Goeker M."/>
        </authorList>
    </citation>
    <scope>NUCLEOTIDE SEQUENCE [LARGE SCALE GENOMIC DNA]</scope>
    <source>
        <strain evidence="1 2">DSM 12244</strain>
    </source>
</reference>
<accession>A0A2T6CET3</accession>
<sequence length="97" mass="10809">MDHPQCPLCHRPIPPDVRQSQHHLIPKLKGGKGGPVVLMHHICHREIHATLTEAELAQSYNTPEALLGHPRLAKFARWVAKRPPGFLSKVPGGGRKR</sequence>
<dbReference type="EMBL" id="QBKU01000005">
    <property type="protein sequence ID" value="PTX74013.1"/>
    <property type="molecule type" value="Genomic_DNA"/>
</dbReference>
<evidence type="ECO:0000313" key="1">
    <source>
        <dbReference type="EMBL" id="PTX74013.1"/>
    </source>
</evidence>
<dbReference type="RefSeq" id="WP_081785732.1">
    <property type="nucleotide sequence ID" value="NZ_QBKU01000005.1"/>
</dbReference>
<protein>
    <recommendedName>
        <fullName evidence="3">HNH endonuclease</fullName>
    </recommendedName>
</protein>
<proteinExistence type="predicted"/>
<dbReference type="Proteomes" id="UP000244092">
    <property type="component" value="Unassembled WGS sequence"/>
</dbReference>
<dbReference type="AlphaFoldDB" id="A0A2T6CET3"/>
<dbReference type="PANTHER" id="PTHR37827">
    <property type="entry name" value="TUDOR DOMAIN-CONTAINING PROTEIN"/>
    <property type="match status" value="1"/>
</dbReference>